<dbReference type="EnsemblMetazoa" id="GBRI042939-RA">
    <property type="protein sequence ID" value="GBRI042939-PA"/>
    <property type="gene ID" value="GBRI042939"/>
</dbReference>
<feature type="transmembrane region" description="Helical" evidence="1">
    <location>
        <begin position="115"/>
        <end position="135"/>
    </location>
</feature>
<keyword evidence="1" id="KW-0472">Membrane</keyword>
<sequence>MSSRILENLSLLRTSSQAVIPTAIFDLISRISSSKANLKCKLRRRDSAESIGVSIGGGSGPPMPVGIGGGGGGGPPMPVGIGGGGGGGPPMPVGIGGGSGAVSQLIVGIGGGGGAVVPLFVGICGIDLSIFAILMERNAYEKRQFIREFCRLVALLQCRLPEAIMNLKHLFEANDKRHFTPELILLYILRIIS</sequence>
<protein>
    <submittedName>
        <fullName evidence="2">Uncharacterized protein</fullName>
    </submittedName>
</protein>
<dbReference type="Proteomes" id="UP000091820">
    <property type="component" value="Unassembled WGS sequence"/>
</dbReference>
<evidence type="ECO:0000313" key="3">
    <source>
        <dbReference type="Proteomes" id="UP000091820"/>
    </source>
</evidence>
<reference evidence="3" key="1">
    <citation type="submission" date="2014-03" db="EMBL/GenBank/DDBJ databases">
        <authorList>
            <person name="Aksoy S."/>
            <person name="Warren W."/>
            <person name="Wilson R.K."/>
        </authorList>
    </citation>
    <scope>NUCLEOTIDE SEQUENCE [LARGE SCALE GENOMIC DNA]</scope>
    <source>
        <strain evidence="3">IAEA</strain>
    </source>
</reference>
<reference evidence="2" key="2">
    <citation type="submission" date="2020-05" db="UniProtKB">
        <authorList>
            <consortium name="EnsemblMetazoa"/>
        </authorList>
    </citation>
    <scope>IDENTIFICATION</scope>
    <source>
        <strain evidence="2">IAEA</strain>
    </source>
</reference>
<accession>A0A1A9X3F7</accession>
<keyword evidence="1" id="KW-1133">Transmembrane helix</keyword>
<organism evidence="2 3">
    <name type="scientific">Glossina brevipalpis</name>
    <dbReference type="NCBI Taxonomy" id="37001"/>
    <lineage>
        <taxon>Eukaryota</taxon>
        <taxon>Metazoa</taxon>
        <taxon>Ecdysozoa</taxon>
        <taxon>Arthropoda</taxon>
        <taxon>Hexapoda</taxon>
        <taxon>Insecta</taxon>
        <taxon>Pterygota</taxon>
        <taxon>Neoptera</taxon>
        <taxon>Endopterygota</taxon>
        <taxon>Diptera</taxon>
        <taxon>Brachycera</taxon>
        <taxon>Muscomorpha</taxon>
        <taxon>Hippoboscoidea</taxon>
        <taxon>Glossinidae</taxon>
        <taxon>Glossina</taxon>
    </lineage>
</organism>
<dbReference type="VEuPathDB" id="VectorBase:GBRI042939"/>
<evidence type="ECO:0000256" key="1">
    <source>
        <dbReference type="SAM" id="Phobius"/>
    </source>
</evidence>
<dbReference type="AlphaFoldDB" id="A0A1A9X3F7"/>
<evidence type="ECO:0000313" key="2">
    <source>
        <dbReference type="EnsemblMetazoa" id="GBRI042939-PA"/>
    </source>
</evidence>
<keyword evidence="1" id="KW-0812">Transmembrane</keyword>
<proteinExistence type="predicted"/>
<keyword evidence="3" id="KW-1185">Reference proteome</keyword>
<name>A0A1A9X3F7_9MUSC</name>